<sequence length="160" mass="17377">MCAASALQKAIHARLTGDAELTALIGADGVCDRLLDRQRLPLVVIESIESRDRSTATEDGEEHWVTLVAWSKVGGHREAQTIAARLRALLHGADLPLDGFHLVSLLHRSTRLAREGTKALHKAEMRLGEPAVVAVCHVGFPVVEDRRMTVDSGLVQPLLV</sequence>
<dbReference type="InterPro" id="IPR053745">
    <property type="entry name" value="Viral_Tail_Comp_sf"/>
</dbReference>
<dbReference type="EMBL" id="PZZZ01000001">
    <property type="protein sequence ID" value="PTM98658.1"/>
    <property type="molecule type" value="Genomic_DNA"/>
</dbReference>
<organism evidence="1 2">
    <name type="scientific">Mycoplana dimorpha</name>
    <dbReference type="NCBI Taxonomy" id="28320"/>
    <lineage>
        <taxon>Bacteria</taxon>
        <taxon>Pseudomonadati</taxon>
        <taxon>Pseudomonadota</taxon>
        <taxon>Alphaproteobacteria</taxon>
        <taxon>Hyphomicrobiales</taxon>
        <taxon>Rhizobiaceae</taxon>
        <taxon>Mycoplana</taxon>
    </lineage>
</organism>
<dbReference type="InterPro" id="IPR021508">
    <property type="entry name" value="Gp17-like"/>
</dbReference>
<comment type="caution">
    <text evidence="1">The sequence shown here is derived from an EMBL/GenBank/DDBJ whole genome shotgun (WGS) entry which is preliminary data.</text>
</comment>
<dbReference type="Proteomes" id="UP000241247">
    <property type="component" value="Unassembled WGS sequence"/>
</dbReference>
<dbReference type="OrthoDB" id="7630456at2"/>
<evidence type="ECO:0000313" key="1">
    <source>
        <dbReference type="EMBL" id="PTM98658.1"/>
    </source>
</evidence>
<protein>
    <submittedName>
        <fullName evidence="1">Uncharacterized protein DUF3168</fullName>
    </submittedName>
</protein>
<name>A0A2T5BI85_MYCDI</name>
<reference evidence="1 2" key="1">
    <citation type="submission" date="2018-04" db="EMBL/GenBank/DDBJ databases">
        <title>Genomic Encyclopedia of Type Strains, Phase IV (KMG-IV): sequencing the most valuable type-strain genomes for metagenomic binning, comparative biology and taxonomic classification.</title>
        <authorList>
            <person name="Goeker M."/>
        </authorList>
    </citation>
    <scope>NUCLEOTIDE SEQUENCE [LARGE SCALE GENOMIC DNA]</scope>
    <source>
        <strain evidence="1 2">DSM 7138</strain>
    </source>
</reference>
<dbReference type="Pfam" id="PF11367">
    <property type="entry name" value="Tail_completion_gp17"/>
    <property type="match status" value="1"/>
</dbReference>
<accession>A0A2T5BI85</accession>
<dbReference type="Gene3D" id="3.30.2000.30">
    <property type="match status" value="1"/>
</dbReference>
<keyword evidence="2" id="KW-1185">Reference proteome</keyword>
<proteinExistence type="predicted"/>
<dbReference type="AlphaFoldDB" id="A0A2T5BI85"/>
<gene>
    <name evidence="1" type="ORF">C7449_101323</name>
</gene>
<evidence type="ECO:0000313" key="2">
    <source>
        <dbReference type="Proteomes" id="UP000241247"/>
    </source>
</evidence>
<dbReference type="RefSeq" id="WP_108001019.1">
    <property type="nucleotide sequence ID" value="NZ_JBHEEX010000006.1"/>
</dbReference>